<name>A0A2U1FBN1_9PSEU</name>
<organism evidence="4 5">
    <name type="scientific">Actinomycetospora cinnamomea</name>
    <dbReference type="NCBI Taxonomy" id="663609"/>
    <lineage>
        <taxon>Bacteria</taxon>
        <taxon>Bacillati</taxon>
        <taxon>Actinomycetota</taxon>
        <taxon>Actinomycetes</taxon>
        <taxon>Pseudonocardiales</taxon>
        <taxon>Pseudonocardiaceae</taxon>
        <taxon>Actinomycetospora</taxon>
    </lineage>
</organism>
<dbReference type="AlphaFoldDB" id="A0A2U1FBN1"/>
<keyword evidence="1" id="KW-0304">Gas vesicle</keyword>
<dbReference type="Pfam" id="PF06386">
    <property type="entry name" value="GvpL_GvpF"/>
    <property type="match status" value="1"/>
</dbReference>
<keyword evidence="5" id="KW-1185">Reference proteome</keyword>
<dbReference type="PANTHER" id="PTHR36852">
    <property type="entry name" value="PROTEIN GVPL 2"/>
    <property type="match status" value="1"/>
</dbReference>
<reference evidence="4 5" key="1">
    <citation type="submission" date="2018-04" db="EMBL/GenBank/DDBJ databases">
        <title>Genomic Encyclopedia of Type Strains, Phase IV (KMG-IV): sequencing the most valuable type-strain genomes for metagenomic binning, comparative biology and taxonomic classification.</title>
        <authorList>
            <person name="Goeker M."/>
        </authorList>
    </citation>
    <scope>NUCLEOTIDE SEQUENCE [LARGE SCALE GENOMIC DNA]</scope>
    <source>
        <strain evidence="4 5">DSM 45771</strain>
    </source>
</reference>
<dbReference type="PANTHER" id="PTHR36852:SF1">
    <property type="entry name" value="PROTEIN GVPL 2"/>
    <property type="match status" value="1"/>
</dbReference>
<evidence type="ECO:0000256" key="3">
    <source>
        <dbReference type="ARBA" id="ARBA00035643"/>
    </source>
</evidence>
<evidence type="ECO:0000313" key="4">
    <source>
        <dbReference type="EMBL" id="PVZ09566.1"/>
    </source>
</evidence>
<evidence type="ECO:0000256" key="1">
    <source>
        <dbReference type="ARBA" id="ARBA00022987"/>
    </source>
</evidence>
<comment type="caution">
    <text evidence="4">The sequence shown here is derived from an EMBL/GenBank/DDBJ whole genome shotgun (WGS) entry which is preliminary data.</text>
</comment>
<dbReference type="InterPro" id="IPR009430">
    <property type="entry name" value="GvpL/GvpF"/>
</dbReference>
<evidence type="ECO:0000313" key="5">
    <source>
        <dbReference type="Proteomes" id="UP000245639"/>
    </source>
</evidence>
<dbReference type="Proteomes" id="UP000245639">
    <property type="component" value="Unassembled WGS sequence"/>
</dbReference>
<protein>
    <submittedName>
        <fullName evidence="4">Gas vesicle protein GvpL/GvpF</fullName>
    </submittedName>
</protein>
<sequence length="269" mass="29424">MTQTESSQQQQQGTTRGSYIYGIVPAGVRIPEGLEPIPADDDGGQLGLVTEGRLAAVVSDVSAARALGTRRDLMAHEAVLNAIAQETPVLPMRFGAVVTDDDAVAEELLAPHEDYFVRALEQLEGHQEFRLRGDYDQDVILTRIVEADPRIQQMREKIAGVDEDASYYDRIRLGEAISQAMDQIRAEDAQACVDALSKYAVATEVKEVGGENGAVHVAFLVRTDHRSDFERAVDDLGDAWSGRVELRLIGPTAAFDFLPEFEAPDEAQV</sequence>
<dbReference type="GO" id="GO:0031411">
    <property type="term" value="C:gas vesicle"/>
    <property type="evidence" value="ECO:0007669"/>
    <property type="project" value="UniProtKB-SubCell"/>
</dbReference>
<dbReference type="OrthoDB" id="3867411at2"/>
<dbReference type="EMBL" id="QEKW01000006">
    <property type="protein sequence ID" value="PVZ09566.1"/>
    <property type="molecule type" value="Genomic_DNA"/>
</dbReference>
<comment type="subcellular location">
    <subcellularLocation>
        <location evidence="2">Gas vesicle</location>
    </subcellularLocation>
</comment>
<accession>A0A2U1FBN1</accession>
<evidence type="ECO:0000256" key="2">
    <source>
        <dbReference type="ARBA" id="ARBA00035108"/>
    </source>
</evidence>
<proteinExistence type="inferred from homology"/>
<gene>
    <name evidence="4" type="ORF">C8D89_106230</name>
</gene>
<comment type="similarity">
    <text evidence="3">Belongs to the gas vesicle GvpF/GvpL family.</text>
</comment>
<dbReference type="RefSeq" id="WP_116708744.1">
    <property type="nucleotide sequence ID" value="NZ_QEKW01000006.1"/>
</dbReference>
<dbReference type="GO" id="GO:0031412">
    <property type="term" value="P:gas vesicle organization"/>
    <property type="evidence" value="ECO:0007669"/>
    <property type="project" value="InterPro"/>
</dbReference>